<evidence type="ECO:0000256" key="4">
    <source>
        <dbReference type="ARBA" id="ARBA00022801"/>
    </source>
</evidence>
<dbReference type="PANTHER" id="PTHR42881">
    <property type="entry name" value="PROLYL ENDOPEPTIDASE"/>
    <property type="match status" value="1"/>
</dbReference>
<dbReference type="InterPro" id="IPR029058">
    <property type="entry name" value="AB_hydrolase_fold"/>
</dbReference>
<evidence type="ECO:0000259" key="7">
    <source>
        <dbReference type="Pfam" id="PF00326"/>
    </source>
</evidence>
<dbReference type="Gramene" id="CDF34078">
    <property type="protein sequence ID" value="CDF34078"/>
    <property type="gene ID" value="CHC_T00002651001"/>
</dbReference>
<dbReference type="Gene3D" id="3.40.50.1820">
    <property type="entry name" value="alpha/beta hydrolase"/>
    <property type="match status" value="1"/>
</dbReference>
<dbReference type="SUPFAM" id="SSF50993">
    <property type="entry name" value="Peptidase/esterase 'gauge' domain"/>
    <property type="match status" value="1"/>
</dbReference>
<feature type="domain" description="Peptidase S9 prolyl oligopeptidase catalytic" evidence="7">
    <location>
        <begin position="555"/>
        <end position="767"/>
    </location>
</feature>
<accession>R7Q8G1</accession>
<keyword evidence="4 6" id="KW-0378">Hydrolase</keyword>
<keyword evidence="10" id="KW-1185">Reference proteome</keyword>
<dbReference type="GO" id="GO:0004252">
    <property type="term" value="F:serine-type endopeptidase activity"/>
    <property type="evidence" value="ECO:0007669"/>
    <property type="project" value="UniProtKB-UniRule"/>
</dbReference>
<protein>
    <recommendedName>
        <fullName evidence="6">Prolyl endopeptidase</fullName>
        <ecNumber evidence="6">3.4.21.-</ecNumber>
    </recommendedName>
</protein>
<dbReference type="Gene3D" id="2.130.10.120">
    <property type="entry name" value="Prolyl oligopeptidase, N-terminal domain"/>
    <property type="match status" value="1"/>
</dbReference>
<dbReference type="InterPro" id="IPR051167">
    <property type="entry name" value="Prolyl_oligopep/macrocyclase"/>
</dbReference>
<reference evidence="10" key="1">
    <citation type="journal article" date="2013" name="Proc. Natl. Acad. Sci. U.S.A.">
        <title>Genome structure and metabolic features in the red seaweed Chondrus crispus shed light on evolution of the Archaeplastida.</title>
        <authorList>
            <person name="Collen J."/>
            <person name="Porcel B."/>
            <person name="Carre W."/>
            <person name="Ball S.G."/>
            <person name="Chaparro C."/>
            <person name="Tonon T."/>
            <person name="Barbeyron T."/>
            <person name="Michel G."/>
            <person name="Noel B."/>
            <person name="Valentin K."/>
            <person name="Elias M."/>
            <person name="Artiguenave F."/>
            <person name="Arun A."/>
            <person name="Aury J.M."/>
            <person name="Barbosa-Neto J.F."/>
            <person name="Bothwell J.H."/>
            <person name="Bouget F.Y."/>
            <person name="Brillet L."/>
            <person name="Cabello-Hurtado F."/>
            <person name="Capella-Gutierrez S."/>
            <person name="Charrier B."/>
            <person name="Cladiere L."/>
            <person name="Cock J.M."/>
            <person name="Coelho S.M."/>
            <person name="Colleoni C."/>
            <person name="Czjzek M."/>
            <person name="Da Silva C."/>
            <person name="Delage L."/>
            <person name="Denoeud F."/>
            <person name="Deschamps P."/>
            <person name="Dittami S.M."/>
            <person name="Gabaldon T."/>
            <person name="Gachon C.M."/>
            <person name="Groisillier A."/>
            <person name="Herve C."/>
            <person name="Jabbari K."/>
            <person name="Katinka M."/>
            <person name="Kloareg B."/>
            <person name="Kowalczyk N."/>
            <person name="Labadie K."/>
            <person name="Leblanc C."/>
            <person name="Lopez P.J."/>
            <person name="McLachlan D.H."/>
            <person name="Meslet-Cladiere L."/>
            <person name="Moustafa A."/>
            <person name="Nehr Z."/>
            <person name="Nyvall Collen P."/>
            <person name="Panaud O."/>
            <person name="Partensky F."/>
            <person name="Poulain J."/>
            <person name="Rensing S.A."/>
            <person name="Rousvoal S."/>
            <person name="Samson G."/>
            <person name="Symeonidi A."/>
            <person name="Weissenbach J."/>
            <person name="Zambounis A."/>
            <person name="Wincker P."/>
            <person name="Boyen C."/>
        </authorList>
    </citation>
    <scope>NUCLEOTIDE SEQUENCE [LARGE SCALE GENOMIC DNA]</scope>
    <source>
        <strain evidence="10">cv. Stackhouse</strain>
    </source>
</reference>
<sequence>MGLSRLRKLCALCDPFRQRSIRRSPSPYLALLQDRVFLSAPLIGTDLFKRSTLSMPRMEYPATRRDETVVENLHGRKVADPYRWLETPDSPETEAWVAEQNRVTKSYLSAAEALRPSFQATVENLLNYDKFSCAWKRGSSFYYNHHVGLSNQAVVMQTDSIDGEPRVFLDPNKLADDGTVSLGTLSWSKNGAYLAYGTHTSGSDWEDISVMRCDTLEKLPETLEWAKFTSVAWTKDGEGFYYARYPIPSSLQGVDDKNKRGAETDEAINQSIYYHSIGTPQSQDRLVYENAENPKRMYRVKTTLDGTYLLIYVNEDCAPKNQLWYVDLSQHFGKETAGIVKLIDDTYDSQFTYIANDDALFYVMTNWKAPKNRIISVSLEKPEDVWPELVPEHDSNVLSSALAVNYDQLALVYMEHASDRLSVHSLKTGGKAYDIKLPDLGSISITADRENDFLMYKFTSFLYAGTVYFVDLTMPIGDGTRVFRKMDPPGFDPSIYRTEQVFYTSKDGQTKIPMFVIGPREGSDSASPQKRPCLLYGYGGFMVSLTPFYSARWAAWMQCLNGIVAIANIRGGDEYGSEWHDQGILENKQNVFDDFQWGAKHLCESMRVTDSKSLLIMGGSNGGLLVGACVNQAPELYGAAVAQVGVHDILRFHKFTIGSAWVSDYGNPDEAKDFEYQIKYSPLHNVFSPDDRGVPYPAILLTTGDHDARVVPLHTLKYGAQLQHMAGSSEIQGTRPLLIRIDVKAGHGAGKPTTKIISELVDTLLFASLSLNFNAQEQ</sequence>
<gene>
    <name evidence="9" type="ORF">CHC_T00002651001</name>
</gene>
<dbReference type="PANTHER" id="PTHR42881:SF2">
    <property type="entry name" value="PROLYL ENDOPEPTIDASE"/>
    <property type="match status" value="1"/>
</dbReference>
<dbReference type="FunFam" id="3.40.50.1820:FF:000005">
    <property type="entry name" value="Prolyl endopeptidase"/>
    <property type="match status" value="1"/>
</dbReference>
<evidence type="ECO:0000313" key="10">
    <source>
        <dbReference type="Proteomes" id="UP000012073"/>
    </source>
</evidence>
<evidence type="ECO:0000256" key="5">
    <source>
        <dbReference type="ARBA" id="ARBA00022825"/>
    </source>
</evidence>
<comment type="catalytic activity">
    <reaction evidence="1">
        <text>Hydrolysis of Pro-|-Xaa &gt;&gt; Ala-|-Xaa in oligopeptides.</text>
        <dbReference type="EC" id="3.4.21.26"/>
    </reaction>
</comment>
<dbReference type="SUPFAM" id="SSF53474">
    <property type="entry name" value="alpha/beta-Hydrolases"/>
    <property type="match status" value="1"/>
</dbReference>
<evidence type="ECO:0000256" key="2">
    <source>
        <dbReference type="ARBA" id="ARBA00005228"/>
    </source>
</evidence>
<dbReference type="InterPro" id="IPR002470">
    <property type="entry name" value="Peptidase_S9A"/>
</dbReference>
<dbReference type="Pfam" id="PF02897">
    <property type="entry name" value="Peptidase_S9_N"/>
    <property type="match status" value="1"/>
</dbReference>
<dbReference type="InterPro" id="IPR001375">
    <property type="entry name" value="Peptidase_S9_cat"/>
</dbReference>
<evidence type="ECO:0000313" key="9">
    <source>
        <dbReference type="EMBL" id="CDF34078.1"/>
    </source>
</evidence>
<evidence type="ECO:0000256" key="1">
    <source>
        <dbReference type="ARBA" id="ARBA00001070"/>
    </source>
</evidence>
<dbReference type="Pfam" id="PF00326">
    <property type="entry name" value="Peptidase_S9"/>
    <property type="match status" value="1"/>
</dbReference>
<dbReference type="PRINTS" id="PR00862">
    <property type="entry name" value="PROLIGOPTASE"/>
</dbReference>
<evidence type="ECO:0000256" key="3">
    <source>
        <dbReference type="ARBA" id="ARBA00022670"/>
    </source>
</evidence>
<evidence type="ECO:0000256" key="6">
    <source>
        <dbReference type="RuleBase" id="RU368024"/>
    </source>
</evidence>
<proteinExistence type="inferred from homology"/>
<dbReference type="GO" id="GO:0070012">
    <property type="term" value="F:oligopeptidase activity"/>
    <property type="evidence" value="ECO:0007669"/>
    <property type="project" value="TreeGrafter"/>
</dbReference>
<dbReference type="PhylomeDB" id="R7Q8G1"/>
<comment type="similarity">
    <text evidence="2 6">Belongs to the peptidase S9A family.</text>
</comment>
<dbReference type="AlphaFoldDB" id="R7Q8G1"/>
<evidence type="ECO:0000259" key="8">
    <source>
        <dbReference type="Pfam" id="PF02897"/>
    </source>
</evidence>
<dbReference type="GO" id="GO:0006508">
    <property type="term" value="P:proteolysis"/>
    <property type="evidence" value="ECO:0007669"/>
    <property type="project" value="UniProtKB-KW"/>
</dbReference>
<dbReference type="Proteomes" id="UP000012073">
    <property type="component" value="Unassembled WGS sequence"/>
</dbReference>
<keyword evidence="3 6" id="KW-0645">Protease</keyword>
<name>R7Q8G1_CHOCR</name>
<dbReference type="RefSeq" id="XP_005713897.1">
    <property type="nucleotide sequence ID" value="XM_005713840.1"/>
</dbReference>
<dbReference type="OrthoDB" id="248387at2759"/>
<dbReference type="OMA" id="DGCKNAN"/>
<dbReference type="GeneID" id="17321620"/>
<organism evidence="9 10">
    <name type="scientific">Chondrus crispus</name>
    <name type="common">Carrageen Irish moss</name>
    <name type="synonym">Polymorpha crispa</name>
    <dbReference type="NCBI Taxonomy" id="2769"/>
    <lineage>
        <taxon>Eukaryota</taxon>
        <taxon>Rhodophyta</taxon>
        <taxon>Florideophyceae</taxon>
        <taxon>Rhodymeniophycidae</taxon>
        <taxon>Gigartinales</taxon>
        <taxon>Gigartinaceae</taxon>
        <taxon>Chondrus</taxon>
    </lineage>
</organism>
<feature type="domain" description="Peptidase S9A N-terminal" evidence="8">
    <location>
        <begin position="61"/>
        <end position="473"/>
    </location>
</feature>
<dbReference type="KEGG" id="ccp:CHC_T00002651001"/>
<dbReference type="EMBL" id="HG001672">
    <property type="protein sequence ID" value="CDF34078.1"/>
    <property type="molecule type" value="Genomic_DNA"/>
</dbReference>
<dbReference type="GO" id="GO:0005829">
    <property type="term" value="C:cytosol"/>
    <property type="evidence" value="ECO:0007669"/>
    <property type="project" value="TreeGrafter"/>
</dbReference>
<dbReference type="EC" id="3.4.21.-" evidence="6"/>
<dbReference type="FunFam" id="2.130.10.120:FF:000001">
    <property type="entry name" value="Prolyl endopeptidase"/>
    <property type="match status" value="1"/>
</dbReference>
<dbReference type="InterPro" id="IPR023302">
    <property type="entry name" value="Pept_S9A_N"/>
</dbReference>
<keyword evidence="5 6" id="KW-0720">Serine protease</keyword>